<protein>
    <recommendedName>
        <fullName evidence="3">Flagellar protein</fullName>
    </recommendedName>
</protein>
<proteinExistence type="predicted"/>
<accession>A0A238LEY6</accession>
<dbReference type="AlphaFoldDB" id="A0A238LEY6"/>
<dbReference type="EMBL" id="FXZK01000004">
    <property type="protein sequence ID" value="SMY08239.1"/>
    <property type="molecule type" value="Genomic_DNA"/>
</dbReference>
<reference evidence="1 2" key="1">
    <citation type="submission" date="2017-05" db="EMBL/GenBank/DDBJ databases">
        <authorList>
            <person name="Song R."/>
            <person name="Chenine A.L."/>
            <person name="Ruprecht R.M."/>
        </authorList>
    </citation>
    <scope>NUCLEOTIDE SEQUENCE [LARGE SCALE GENOMIC DNA]</scope>
    <source>
        <strain evidence="1 2">CECT 8899</strain>
    </source>
</reference>
<dbReference type="InterPro" id="IPR023157">
    <property type="entry name" value="AGR-C-984p-like_sf"/>
</dbReference>
<dbReference type="Pfam" id="PF06748">
    <property type="entry name" value="DUF1217"/>
    <property type="match status" value="1"/>
</dbReference>
<evidence type="ECO:0000313" key="1">
    <source>
        <dbReference type="EMBL" id="SMY08239.1"/>
    </source>
</evidence>
<organism evidence="1 2">
    <name type="scientific">Flavimaricola marinus</name>
    <dbReference type="NCBI Taxonomy" id="1819565"/>
    <lineage>
        <taxon>Bacteria</taxon>
        <taxon>Pseudomonadati</taxon>
        <taxon>Pseudomonadota</taxon>
        <taxon>Alphaproteobacteria</taxon>
        <taxon>Rhodobacterales</taxon>
        <taxon>Paracoccaceae</taxon>
        <taxon>Flavimaricola</taxon>
    </lineage>
</organism>
<dbReference type="InterPro" id="IPR010626">
    <property type="entry name" value="DUF1217"/>
</dbReference>
<dbReference type="SUPFAM" id="SSF158837">
    <property type="entry name" value="AGR C 984p-like"/>
    <property type="match status" value="1"/>
</dbReference>
<dbReference type="Proteomes" id="UP000201613">
    <property type="component" value="Unassembled WGS sequence"/>
</dbReference>
<evidence type="ECO:0008006" key="3">
    <source>
        <dbReference type="Google" id="ProtNLM"/>
    </source>
</evidence>
<name>A0A238LEY6_9RHOB</name>
<dbReference type="RefSeq" id="WP_093992437.1">
    <property type="nucleotide sequence ID" value="NZ_FXZK01000004.1"/>
</dbReference>
<gene>
    <name evidence="1" type="ORF">LOM8899_02389</name>
</gene>
<dbReference type="Gene3D" id="1.10.3700.10">
    <property type="entry name" value="AGR C 984p-like"/>
    <property type="match status" value="1"/>
</dbReference>
<dbReference type="OrthoDB" id="7824597at2"/>
<evidence type="ECO:0000313" key="2">
    <source>
        <dbReference type="Proteomes" id="UP000201613"/>
    </source>
</evidence>
<sequence length="267" mass="29963">MTFQPVIPITGYAGWRFLQRTLDTQKDAFVQTTTFQRQTDYFRENISKINTAEELVADRRLLEVALGAFGLDEDIGNKAFIQKILEDGTLAEDALANRLSDKRYNTMSREFGFGDLGSRTRLSNFADQILARFEDRQFERAVGDVNGDMRLALNLSSGLSDIFDQDLPSDAQWFAVMGSTPVRTIFETALGFPSSFGAIDIDQQRTAFQERSQSVFGTDKVEDFADPEMQEKLIRLYLVRSEITAYSNASGSSIALNLLQAMPNLNA</sequence>
<keyword evidence="2" id="KW-1185">Reference proteome</keyword>